<evidence type="ECO:0000259" key="5">
    <source>
        <dbReference type="PROSITE" id="PS50105"/>
    </source>
</evidence>
<dbReference type="PROSITE" id="PS50084">
    <property type="entry name" value="KH_TYPE_1"/>
    <property type="match status" value="1"/>
</dbReference>
<reference evidence="6" key="1">
    <citation type="submission" date="2020-10" db="EMBL/GenBank/DDBJ databases">
        <authorList>
            <person name="Kikuchi T."/>
        </authorList>
    </citation>
    <scope>NUCLEOTIDE SEQUENCE</scope>
    <source>
        <strain evidence="6">NKZ352</strain>
    </source>
</reference>
<evidence type="ECO:0000313" key="6">
    <source>
        <dbReference type="EMBL" id="CAD6191231.1"/>
    </source>
</evidence>
<dbReference type="PANTHER" id="PTHR34401">
    <property type="entry name" value="PROTEIN CBG12388-RELATED"/>
    <property type="match status" value="1"/>
</dbReference>
<feature type="region of interest" description="Disordered" evidence="3">
    <location>
        <begin position="669"/>
        <end position="689"/>
    </location>
</feature>
<name>A0A8S1H8J3_9PELO</name>
<dbReference type="InterPro" id="IPR047554">
    <property type="entry name" value="BICC1_KH-I_rpt2"/>
</dbReference>
<dbReference type="PROSITE" id="PS50105">
    <property type="entry name" value="SAM_DOMAIN"/>
    <property type="match status" value="1"/>
</dbReference>
<feature type="domain" description="SAM" evidence="5">
    <location>
        <begin position="857"/>
        <end position="911"/>
    </location>
</feature>
<feature type="signal peptide" evidence="4">
    <location>
        <begin position="1"/>
        <end position="16"/>
    </location>
</feature>
<dbReference type="Gene3D" id="1.10.150.50">
    <property type="entry name" value="Transcription Factor, Ets-1"/>
    <property type="match status" value="1"/>
</dbReference>
<evidence type="ECO:0000256" key="3">
    <source>
        <dbReference type="SAM" id="MobiDB-lite"/>
    </source>
</evidence>
<accession>A0A8S1H8J3</accession>
<dbReference type="SMART" id="SM00454">
    <property type="entry name" value="SAM"/>
    <property type="match status" value="1"/>
</dbReference>
<comment type="caution">
    <text evidence="6">The sequence shown here is derived from an EMBL/GenBank/DDBJ whole genome shotgun (WGS) entry which is preliminary data.</text>
</comment>
<evidence type="ECO:0000256" key="2">
    <source>
        <dbReference type="PROSITE-ProRule" id="PRU00117"/>
    </source>
</evidence>
<dbReference type="PANTHER" id="PTHR34401:SF6">
    <property type="entry name" value="DUF19 DOMAIN-CONTAINING PROTEIN"/>
    <property type="match status" value="1"/>
</dbReference>
<keyword evidence="4" id="KW-0732">Signal</keyword>
<dbReference type="GO" id="GO:0003723">
    <property type="term" value="F:RNA binding"/>
    <property type="evidence" value="ECO:0007669"/>
    <property type="project" value="UniProtKB-UniRule"/>
</dbReference>
<dbReference type="InterPro" id="IPR004087">
    <property type="entry name" value="KH_dom"/>
</dbReference>
<dbReference type="OrthoDB" id="271862at2759"/>
<dbReference type="InterPro" id="IPR036612">
    <property type="entry name" value="KH_dom_type_1_sf"/>
</dbReference>
<dbReference type="Gene3D" id="3.30.1370.10">
    <property type="entry name" value="K Homology domain, type 1"/>
    <property type="match status" value="1"/>
</dbReference>
<sequence>MLTAAFFLCAIGLVSAVDPVDTVANQGAEIFSASHLTGQTVRRCSCAEQRVCVEEMKAQAKDCTVPCFKKFDKITDRPHELKKCFDEKENILENFLTCFENRVEGCVEHDHGDQIAKTDIAAIFKFSEKKIVSQTATLQSIVAPIKHILDATGEFALCVKDCFLAKNKKGFCFDRNGCQPLVAEAKAKTSFRQCTRKLHWKREAGELCECSVHAGVEELKQYCTMFKLMGQRAPLWCEVRPVGQKTEDVRGVRRLLLDDDKEELTLLPDGRFEHKLQVDRRRLETMIIGHPPPGASFALPSADEFFTQVMSFSSAEVYWPSQLKIGAKTKKDPYVKLVGSVAQIERARSLICASLQVKKERLTLKLELHHSLHSHIIGKGGLAIQHVMRLTACHIHFPDSNKYSDSAKSDQVSISGTSTQVPIARRHIRAVSPISLSFETQSLHPTVPLEPLKPLPQANVSIHPLVGGRFSVALRMNAGEDAAILYTLRAILDHLQSPDFMLQVCVAIPAREETLSQLENGANHTTLLEMCQHFGVTVHVLHESQQVQLCGPAPGVLQIRRFIIGLFPIVVSFDVVASEVQHSASRVEKDFNVSITTKRKNHASNLLAISMKSTENRLADILRARETLMALPPSEYPSDEYTGLENGFRPEMSSMPDLTKPLFASLFEPSTPQAHLPSPKSPDPENSPLAASILKGAKEISRNSELWKKPRGDRGEMLMKATQAIFDENPSCKSSPRYPTDLWSGYGFSCSLPADLLKGMIDLSTGDEPSDGRLLVGRDAKTPPLPRGLCALREEDELSDFSGSFSSTSFQSAPHAYEKKPRTSFSASTSVFDSSPLGIGTENNWDIRFFTDPSMVLAQLACSEYMTQLREQEIDMHAFLLLDEQNLKDIGVSTIGARKKIHHAILKLRESARHHGYVL</sequence>
<dbReference type="AlphaFoldDB" id="A0A8S1H8J3"/>
<dbReference type="InterPro" id="IPR047549">
    <property type="entry name" value="BICC1_KH-I_rpt1"/>
</dbReference>
<keyword evidence="2" id="KW-0694">RNA-binding</keyword>
<dbReference type="SMART" id="SM00322">
    <property type="entry name" value="KH"/>
    <property type="match status" value="1"/>
</dbReference>
<comment type="similarity">
    <text evidence="1">Belongs to the BicC family.</text>
</comment>
<dbReference type="Proteomes" id="UP000835052">
    <property type="component" value="Unassembled WGS sequence"/>
</dbReference>
<evidence type="ECO:0000256" key="4">
    <source>
        <dbReference type="SAM" id="SignalP"/>
    </source>
</evidence>
<dbReference type="EMBL" id="CAJGYM010000020">
    <property type="protein sequence ID" value="CAD6191231.1"/>
    <property type="molecule type" value="Genomic_DNA"/>
</dbReference>
<dbReference type="InterPro" id="IPR004088">
    <property type="entry name" value="KH_dom_type_1"/>
</dbReference>
<evidence type="ECO:0000313" key="7">
    <source>
        <dbReference type="Proteomes" id="UP000835052"/>
    </source>
</evidence>
<dbReference type="Pfam" id="PF00013">
    <property type="entry name" value="KH_1"/>
    <property type="match status" value="1"/>
</dbReference>
<dbReference type="Pfam" id="PF00536">
    <property type="entry name" value="SAM_1"/>
    <property type="match status" value="1"/>
</dbReference>
<gene>
    <name evidence="6" type="ORF">CAUJ_LOCUS7150</name>
</gene>
<proteinExistence type="inferred from homology"/>
<dbReference type="InterPro" id="IPR001660">
    <property type="entry name" value="SAM"/>
</dbReference>
<protein>
    <recommendedName>
        <fullName evidence="5">SAM domain-containing protein</fullName>
    </recommendedName>
</protein>
<dbReference type="InterPro" id="IPR013761">
    <property type="entry name" value="SAM/pointed_sf"/>
</dbReference>
<dbReference type="SUPFAM" id="SSF47769">
    <property type="entry name" value="SAM/Pointed domain"/>
    <property type="match status" value="1"/>
</dbReference>
<organism evidence="6 7">
    <name type="scientific">Caenorhabditis auriculariae</name>
    <dbReference type="NCBI Taxonomy" id="2777116"/>
    <lineage>
        <taxon>Eukaryota</taxon>
        <taxon>Metazoa</taxon>
        <taxon>Ecdysozoa</taxon>
        <taxon>Nematoda</taxon>
        <taxon>Chromadorea</taxon>
        <taxon>Rhabditida</taxon>
        <taxon>Rhabditina</taxon>
        <taxon>Rhabditomorpha</taxon>
        <taxon>Rhabditoidea</taxon>
        <taxon>Rhabditidae</taxon>
        <taxon>Peloderinae</taxon>
        <taxon>Caenorhabditis</taxon>
    </lineage>
</organism>
<evidence type="ECO:0000256" key="1">
    <source>
        <dbReference type="ARBA" id="ARBA00007662"/>
    </source>
</evidence>
<dbReference type="SUPFAM" id="SSF54791">
    <property type="entry name" value="Eukaryotic type KH-domain (KH-domain type I)"/>
    <property type="match status" value="1"/>
</dbReference>
<dbReference type="Pfam" id="PF24234">
    <property type="entry name" value="KH_BICC1_1st"/>
    <property type="match status" value="1"/>
</dbReference>
<keyword evidence="7" id="KW-1185">Reference proteome</keyword>
<feature type="chain" id="PRO_5035910158" description="SAM domain-containing protein" evidence="4">
    <location>
        <begin position="17"/>
        <end position="919"/>
    </location>
</feature>
<dbReference type="CDD" id="cd22421">
    <property type="entry name" value="KH-I_BICC1_rpt2"/>
    <property type="match status" value="1"/>
</dbReference>